<reference evidence="3 5" key="2">
    <citation type="journal article" date="2019" name="Science, e1252229">
        <title>Invertible promoters mediate bacterial phase variation, antibiotic resistance, and host adaptation in the gut.</title>
        <authorList>
            <person name="Jiang X."/>
            <person name="Hall A.B."/>
            <person name="Arthur T.D."/>
            <person name="Plichta D.R."/>
            <person name="Covington C.T."/>
            <person name="Poyet M."/>
            <person name="Crothers J."/>
            <person name="Moses P.L."/>
            <person name="Tolonen A.C."/>
            <person name="Vlamakis H."/>
            <person name="Alm E.J."/>
            <person name="Xavier R.J."/>
        </authorList>
    </citation>
    <scope>NUCLEOTIDE SEQUENCE [LARGE SCALE GENOMIC DNA]</scope>
    <source>
        <strain evidence="5">aa_0143</strain>
        <strain evidence="3">Aa_0143</strain>
    </source>
</reference>
<proteinExistence type="predicted"/>
<feature type="transmembrane region" description="Helical" evidence="1">
    <location>
        <begin position="324"/>
        <end position="345"/>
    </location>
</feature>
<accession>A0A174D4Y9</accession>
<sequence length="525" mass="59002">MKALIYLIKRTAANNLKKAVRKPTTLLALIFGAAYGIFLIVMLGTLAVTVRIDSVQGLVILVTVWTIYITVGNFMSYASRKGILFRPAHSQFVFPAPISPKLVLIQGAWMNYLMSFFIWIVLAIGGLTVFHVEWWKMLFFFLIGCGVECAVEQSVMIILYTNDKLPQKLIKGICFGMKVFLIAFTLMIVLYFKEKGLSVESALSFINWPVLQMIPVVGWQIAVYRLVLLGPTTLNVICTVIYSVFTVFIVAAAFRMKCDGGYYEEAAKFADDYAELKKRQKSGEFVTNTGTKKRRFRRVESKITAKGARAIFYRQFLEYKKEKYFIFTKMTVLSAVVAFIFAYSLQKSVSDSSMAGFILLGVVAYVALIMSGYTGKWESELKNPYIFLIPDSPLKKMWYATLMEHVKAFADGCIICIPIGIFWHVPVIEIIYCILIYTVLQADRLYTMVIVQSLLGEVFGKTGQSLLRMFIQMALLGVGAGVGVLAAVLISQTLIFPIVLIYGLMITVAMGAIALLRFDTMEQFV</sequence>
<keyword evidence="1" id="KW-0472">Membrane</keyword>
<feature type="transmembrane region" description="Helical" evidence="1">
    <location>
        <begin position="234"/>
        <end position="254"/>
    </location>
</feature>
<feature type="transmembrane region" description="Helical" evidence="1">
    <location>
        <begin position="172"/>
        <end position="193"/>
    </location>
</feature>
<feature type="transmembrane region" description="Helical" evidence="1">
    <location>
        <begin position="469"/>
        <end position="489"/>
    </location>
</feature>
<dbReference type="EMBL" id="CYZO01000024">
    <property type="protein sequence ID" value="CUO20307.1"/>
    <property type="molecule type" value="Genomic_DNA"/>
</dbReference>
<feature type="transmembrane region" description="Helical" evidence="1">
    <location>
        <begin position="495"/>
        <end position="516"/>
    </location>
</feature>
<feature type="transmembrane region" description="Helical" evidence="1">
    <location>
        <begin position="26"/>
        <end position="52"/>
    </location>
</feature>
<organism evidence="2 4">
    <name type="scientific">[Ruminococcus] torques</name>
    <dbReference type="NCBI Taxonomy" id="33039"/>
    <lineage>
        <taxon>Bacteria</taxon>
        <taxon>Bacillati</taxon>
        <taxon>Bacillota</taxon>
        <taxon>Clostridia</taxon>
        <taxon>Lachnospirales</taxon>
        <taxon>Lachnospiraceae</taxon>
        <taxon>Mediterraneibacter</taxon>
    </lineage>
</organism>
<keyword evidence="1" id="KW-1133">Transmembrane helix</keyword>
<feature type="transmembrane region" description="Helical" evidence="1">
    <location>
        <begin position="408"/>
        <end position="440"/>
    </location>
</feature>
<dbReference type="RefSeq" id="WP_004845714.1">
    <property type="nucleotide sequence ID" value="NZ_AP028249.1"/>
</dbReference>
<dbReference type="AlphaFoldDB" id="A0A174D4Y9"/>
<feature type="transmembrane region" description="Helical" evidence="1">
    <location>
        <begin position="109"/>
        <end position="132"/>
    </location>
</feature>
<evidence type="ECO:0000313" key="2">
    <source>
        <dbReference type="EMBL" id="CUO20307.1"/>
    </source>
</evidence>
<dbReference type="InterPro" id="IPR031584">
    <property type="entry name" value="Put_ABC_export"/>
</dbReference>
<feature type="transmembrane region" description="Helical" evidence="1">
    <location>
        <begin position="58"/>
        <end position="78"/>
    </location>
</feature>
<keyword evidence="1" id="KW-0812">Transmembrane</keyword>
<evidence type="ECO:0008006" key="6">
    <source>
        <dbReference type="Google" id="ProtNLM"/>
    </source>
</evidence>
<dbReference type="Proteomes" id="UP000292665">
    <property type="component" value="Unassembled WGS sequence"/>
</dbReference>
<protein>
    <recommendedName>
        <fullName evidence="6">ABC exporter</fullName>
    </recommendedName>
</protein>
<reference evidence="2 4" key="1">
    <citation type="submission" date="2015-09" db="EMBL/GenBank/DDBJ databases">
        <authorList>
            <consortium name="Pathogen Informatics"/>
        </authorList>
    </citation>
    <scope>NUCLEOTIDE SEQUENCE [LARGE SCALE GENOMIC DNA]</scope>
    <source>
        <strain evidence="2 4">2789STDY5834841</strain>
    </source>
</reference>
<gene>
    <name evidence="3" type="ORF">EAI93_00385</name>
    <name evidence="2" type="ORF">ERS852456_01896</name>
</gene>
<evidence type="ECO:0000313" key="5">
    <source>
        <dbReference type="Proteomes" id="UP000292665"/>
    </source>
</evidence>
<dbReference type="Pfam" id="PF16962">
    <property type="entry name" value="ABC_export"/>
    <property type="match status" value="1"/>
</dbReference>
<evidence type="ECO:0000313" key="3">
    <source>
        <dbReference type="EMBL" id="RYS82202.1"/>
    </source>
</evidence>
<evidence type="ECO:0000313" key="4">
    <source>
        <dbReference type="Proteomes" id="UP000095787"/>
    </source>
</evidence>
<dbReference type="EMBL" id="RCYR01000001">
    <property type="protein sequence ID" value="RYS82202.1"/>
    <property type="molecule type" value="Genomic_DNA"/>
</dbReference>
<feature type="transmembrane region" description="Helical" evidence="1">
    <location>
        <begin position="357"/>
        <end position="375"/>
    </location>
</feature>
<name>A0A174D4Y9_9FIRM</name>
<evidence type="ECO:0000256" key="1">
    <source>
        <dbReference type="SAM" id="Phobius"/>
    </source>
</evidence>
<feature type="transmembrane region" description="Helical" evidence="1">
    <location>
        <begin position="138"/>
        <end position="160"/>
    </location>
</feature>
<dbReference type="Proteomes" id="UP000095787">
    <property type="component" value="Unassembled WGS sequence"/>
</dbReference>